<feature type="transmembrane region" description="Helical" evidence="1">
    <location>
        <begin position="141"/>
        <end position="163"/>
    </location>
</feature>
<evidence type="ECO:0000256" key="1">
    <source>
        <dbReference type="SAM" id="Phobius"/>
    </source>
</evidence>
<evidence type="ECO:0000313" key="2">
    <source>
        <dbReference type="Proteomes" id="UP000887575"/>
    </source>
</evidence>
<reference evidence="3" key="1">
    <citation type="submission" date="2024-02" db="UniProtKB">
        <authorList>
            <consortium name="WormBaseParasite"/>
        </authorList>
    </citation>
    <scope>IDENTIFICATION</scope>
</reference>
<dbReference type="InterPro" id="IPR036259">
    <property type="entry name" value="MFS_trans_sf"/>
</dbReference>
<dbReference type="PANTHER" id="PTHR24002:SF4">
    <property type="entry name" value="MFS DOMAIN-CONTAINING PROTEIN"/>
    <property type="match status" value="1"/>
</dbReference>
<dbReference type="PANTHER" id="PTHR24002">
    <property type="entry name" value="SOLUTE CARRIER FAMILY 22 MEMBER 18"/>
    <property type="match status" value="1"/>
</dbReference>
<keyword evidence="1" id="KW-1133">Transmembrane helix</keyword>
<accession>A0AAF3F685</accession>
<feature type="transmembrane region" description="Helical" evidence="1">
    <location>
        <begin position="281"/>
        <end position="299"/>
    </location>
</feature>
<protein>
    <submittedName>
        <fullName evidence="3">Uncharacterized protein</fullName>
    </submittedName>
</protein>
<feature type="transmembrane region" description="Helical" evidence="1">
    <location>
        <begin position="73"/>
        <end position="92"/>
    </location>
</feature>
<name>A0AAF3F685_9BILA</name>
<feature type="transmembrane region" description="Helical" evidence="1">
    <location>
        <begin position="46"/>
        <end position="66"/>
    </location>
</feature>
<evidence type="ECO:0000313" key="3">
    <source>
        <dbReference type="WBParaSite" id="MBELARI_LOCUS21877"/>
    </source>
</evidence>
<keyword evidence="1" id="KW-0812">Transmembrane</keyword>
<proteinExistence type="predicted"/>
<feature type="transmembrane region" description="Helical" evidence="1">
    <location>
        <begin position="346"/>
        <end position="365"/>
    </location>
</feature>
<dbReference type="Gene3D" id="1.20.1250.20">
    <property type="entry name" value="MFS general substrate transporter like domains"/>
    <property type="match status" value="1"/>
</dbReference>
<keyword evidence="2" id="KW-1185">Reference proteome</keyword>
<sequence>MNRKERSRAEMALLVGSGFYYTCDHWTRVLLPFFQWQLLPPGNFQIVVMVTAIGAISTGIGSFIVGHMIELLGIRKTAIIITLITALYQVLITKVSGIYVFIALQSLLFFNNLPVVIDALVCQMEGEDGDDKKRSLLISRLTIPQSIAYALGPYLALQTLFIITAFIHVSQYICVALHLLTVLPLIFMTFPEREDDKKFKLTLPSLTDYYEIMKNERISLCLGLLFAVVGPYQAYDQVIRAQLTGAVVRDPTSIIYVILLGSFTVLTASYIHLSFTSGNDYYRMLGGLCIQVAFVAVAIGELSSQILSTVSKKNAGKVAALLRSVHLLGAGMTPLIAGVFIEEHDYALLCHCGALISILAIPVVYKFGKFMKSQSAFLPMTGVSFHSVPKLD</sequence>
<dbReference type="Proteomes" id="UP000887575">
    <property type="component" value="Unassembled WGS sequence"/>
</dbReference>
<dbReference type="SUPFAM" id="SSF103473">
    <property type="entry name" value="MFS general substrate transporter"/>
    <property type="match status" value="1"/>
</dbReference>
<feature type="transmembrane region" description="Helical" evidence="1">
    <location>
        <begin position="169"/>
        <end position="190"/>
    </location>
</feature>
<dbReference type="AlphaFoldDB" id="A0AAF3F685"/>
<dbReference type="WBParaSite" id="MBELARI_LOCUS21877">
    <property type="protein sequence ID" value="MBELARI_LOCUS21877"/>
    <property type="gene ID" value="MBELARI_LOCUS21877"/>
</dbReference>
<feature type="transmembrane region" description="Helical" evidence="1">
    <location>
        <begin position="12"/>
        <end position="34"/>
    </location>
</feature>
<organism evidence="2 3">
    <name type="scientific">Mesorhabditis belari</name>
    <dbReference type="NCBI Taxonomy" id="2138241"/>
    <lineage>
        <taxon>Eukaryota</taxon>
        <taxon>Metazoa</taxon>
        <taxon>Ecdysozoa</taxon>
        <taxon>Nematoda</taxon>
        <taxon>Chromadorea</taxon>
        <taxon>Rhabditida</taxon>
        <taxon>Rhabditina</taxon>
        <taxon>Rhabditomorpha</taxon>
        <taxon>Rhabditoidea</taxon>
        <taxon>Rhabditidae</taxon>
        <taxon>Mesorhabditinae</taxon>
        <taxon>Mesorhabditis</taxon>
    </lineage>
</organism>
<dbReference type="GO" id="GO:0005635">
    <property type="term" value="C:nuclear envelope"/>
    <property type="evidence" value="ECO:0007669"/>
    <property type="project" value="TreeGrafter"/>
</dbReference>
<feature type="transmembrane region" description="Helical" evidence="1">
    <location>
        <begin position="254"/>
        <end position="275"/>
    </location>
</feature>
<dbReference type="InterPro" id="IPR011701">
    <property type="entry name" value="MFS"/>
</dbReference>
<feature type="transmembrane region" description="Helical" evidence="1">
    <location>
        <begin position="320"/>
        <end position="340"/>
    </location>
</feature>
<dbReference type="GO" id="GO:0022857">
    <property type="term" value="F:transmembrane transporter activity"/>
    <property type="evidence" value="ECO:0007669"/>
    <property type="project" value="InterPro"/>
</dbReference>
<dbReference type="Pfam" id="PF07690">
    <property type="entry name" value="MFS_1"/>
    <property type="match status" value="1"/>
</dbReference>
<keyword evidence="1" id="KW-0472">Membrane</keyword>